<dbReference type="Proteomes" id="UP000217154">
    <property type="component" value="Chromosome"/>
</dbReference>
<proteinExistence type="predicted"/>
<reference evidence="6 7" key="1">
    <citation type="submission" date="2017-09" db="EMBL/GenBank/DDBJ databases">
        <title>The diverse metabolic capabilities of V. boronicumulans make it an excellent choice for continued studies on novel biodegradation.</title>
        <authorList>
            <person name="Sun S."/>
        </authorList>
    </citation>
    <scope>NUCLEOTIDE SEQUENCE [LARGE SCALE GENOMIC DNA]</scope>
    <source>
        <strain evidence="6 7">J1</strain>
    </source>
</reference>
<dbReference type="Gene3D" id="3.40.50.150">
    <property type="entry name" value="Vaccinia Virus protein VP39"/>
    <property type="match status" value="1"/>
</dbReference>
<dbReference type="RefSeq" id="WP_062470103.1">
    <property type="nucleotide sequence ID" value="NZ_BKDI01000001.1"/>
</dbReference>
<dbReference type="SUPFAM" id="SSF53335">
    <property type="entry name" value="S-adenosyl-L-methionine-dependent methyltransferases"/>
    <property type="match status" value="1"/>
</dbReference>
<dbReference type="GO" id="GO:0006744">
    <property type="term" value="P:ubiquinone biosynthetic process"/>
    <property type="evidence" value="ECO:0007669"/>
    <property type="project" value="UniProtKB-KW"/>
</dbReference>
<dbReference type="KEGG" id="vbo:CKY39_18405"/>
<evidence type="ECO:0000256" key="3">
    <source>
        <dbReference type="ARBA" id="ARBA00022679"/>
    </source>
</evidence>
<keyword evidence="3 6" id="KW-0808">Transferase</keyword>
<evidence type="ECO:0000256" key="5">
    <source>
        <dbReference type="ARBA" id="ARBA00022691"/>
    </source>
</evidence>
<dbReference type="CDD" id="cd02440">
    <property type="entry name" value="AdoMet_MTases"/>
    <property type="match status" value="1"/>
</dbReference>
<dbReference type="AlphaFoldDB" id="A0A250DL29"/>
<name>A0A250DL29_9BURK</name>
<dbReference type="InterPro" id="IPR029063">
    <property type="entry name" value="SAM-dependent_MTases_sf"/>
</dbReference>
<protein>
    <submittedName>
        <fullName evidence="6">Dimethylmenaquinone methyltransferase</fullName>
    </submittedName>
</protein>
<dbReference type="InterPro" id="IPR004033">
    <property type="entry name" value="UbiE/COQ5_MeTrFase"/>
</dbReference>
<keyword evidence="4" id="KW-0831">Ubiquinone biosynthesis</keyword>
<sequence length="263" mass="28264">MTPSPIAGTGNPDALPPHAPLPLYYNTEAEHQAFLRRIFDSTAADYDRIEAVLAFGTGPSYRRDALKQAGLTAGAQVLDVGIGTGLVAREALKLIGSTGKLTGVDPSVGMMGQVRLPGVELIQGVAEALPRPDASCDFVSMGYAMRHISDVAAAFSEFHRVLRPGGRVVVLEITKPEGRIATALLKGYMRAVVPLIARVVGRRSDTSELWRYYWDTIEACIPPERVMQALGAAGFSDVRRHASLGVFSAYTGRKPESTADEVR</sequence>
<keyword evidence="1" id="KW-0474">Menaquinone biosynthesis</keyword>
<dbReference type="PROSITE" id="PS01184">
    <property type="entry name" value="UBIE_2"/>
    <property type="match status" value="1"/>
</dbReference>
<dbReference type="GO" id="GO:0008168">
    <property type="term" value="F:methyltransferase activity"/>
    <property type="evidence" value="ECO:0007669"/>
    <property type="project" value="UniProtKB-KW"/>
</dbReference>
<dbReference type="Pfam" id="PF01209">
    <property type="entry name" value="Ubie_methyltran"/>
    <property type="match status" value="1"/>
</dbReference>
<accession>A0A250DL29</accession>
<evidence type="ECO:0000256" key="2">
    <source>
        <dbReference type="ARBA" id="ARBA00022603"/>
    </source>
</evidence>
<dbReference type="GO" id="GO:0009234">
    <property type="term" value="P:menaquinone biosynthetic process"/>
    <property type="evidence" value="ECO:0007669"/>
    <property type="project" value="UniProtKB-KW"/>
</dbReference>
<evidence type="ECO:0000313" key="7">
    <source>
        <dbReference type="Proteomes" id="UP000217154"/>
    </source>
</evidence>
<dbReference type="PROSITE" id="PS51608">
    <property type="entry name" value="SAM_MT_UBIE"/>
    <property type="match status" value="1"/>
</dbReference>
<gene>
    <name evidence="6" type="ORF">CKY39_18405</name>
</gene>
<dbReference type="PANTHER" id="PTHR43591:SF24">
    <property type="entry name" value="2-METHOXY-6-POLYPRENYL-1,4-BENZOQUINOL METHYLASE, MITOCHONDRIAL"/>
    <property type="match status" value="1"/>
</dbReference>
<organism evidence="6 7">
    <name type="scientific">Variovorax boronicumulans</name>
    <dbReference type="NCBI Taxonomy" id="436515"/>
    <lineage>
        <taxon>Bacteria</taxon>
        <taxon>Pseudomonadati</taxon>
        <taxon>Pseudomonadota</taxon>
        <taxon>Betaproteobacteria</taxon>
        <taxon>Burkholderiales</taxon>
        <taxon>Comamonadaceae</taxon>
        <taxon>Variovorax</taxon>
    </lineage>
</organism>
<dbReference type="PANTHER" id="PTHR43591">
    <property type="entry name" value="METHYLTRANSFERASE"/>
    <property type="match status" value="1"/>
</dbReference>
<dbReference type="GO" id="GO:0032259">
    <property type="term" value="P:methylation"/>
    <property type="evidence" value="ECO:0007669"/>
    <property type="project" value="UniProtKB-KW"/>
</dbReference>
<keyword evidence="5" id="KW-0949">S-adenosyl-L-methionine</keyword>
<keyword evidence="2 6" id="KW-0489">Methyltransferase</keyword>
<dbReference type="InterPro" id="IPR023576">
    <property type="entry name" value="UbiE/COQ5_MeTrFase_CS"/>
</dbReference>
<evidence type="ECO:0000256" key="1">
    <source>
        <dbReference type="ARBA" id="ARBA00022428"/>
    </source>
</evidence>
<evidence type="ECO:0000256" key="4">
    <source>
        <dbReference type="ARBA" id="ARBA00022688"/>
    </source>
</evidence>
<evidence type="ECO:0000313" key="6">
    <source>
        <dbReference type="EMBL" id="ATA54962.1"/>
    </source>
</evidence>
<dbReference type="EMBL" id="CP023284">
    <property type="protein sequence ID" value="ATA54962.1"/>
    <property type="molecule type" value="Genomic_DNA"/>
</dbReference>